<evidence type="ECO:0000256" key="1">
    <source>
        <dbReference type="SAM" id="MobiDB-lite"/>
    </source>
</evidence>
<feature type="region of interest" description="Disordered" evidence="1">
    <location>
        <begin position="1"/>
        <end position="35"/>
    </location>
</feature>
<evidence type="ECO:0000313" key="3">
    <source>
        <dbReference type="Proteomes" id="UP000248057"/>
    </source>
</evidence>
<gene>
    <name evidence="2" type="ORF">DFR60_10338</name>
</gene>
<evidence type="ECO:0000313" key="2">
    <source>
        <dbReference type="EMBL" id="PXX54988.1"/>
    </source>
</evidence>
<protein>
    <submittedName>
        <fullName evidence="2">Uncharacterized protein</fullName>
    </submittedName>
</protein>
<dbReference type="AlphaFoldDB" id="A0A2V3Y9V4"/>
<organism evidence="2 3">
    <name type="scientific">Hungatella effluvii</name>
    <dbReference type="NCBI Taxonomy" id="1096246"/>
    <lineage>
        <taxon>Bacteria</taxon>
        <taxon>Bacillati</taxon>
        <taxon>Bacillota</taxon>
        <taxon>Clostridia</taxon>
        <taxon>Lachnospirales</taxon>
        <taxon>Lachnospiraceae</taxon>
        <taxon>Hungatella</taxon>
    </lineage>
</organism>
<dbReference type="Proteomes" id="UP000248057">
    <property type="component" value="Unassembled WGS sequence"/>
</dbReference>
<sequence length="35" mass="3977">MIKAANGETIAKKKVKKRKGKRKRKENTTCILTGF</sequence>
<reference evidence="2 3" key="1">
    <citation type="submission" date="2018-05" db="EMBL/GenBank/DDBJ databases">
        <title>Genomic Encyclopedia of Type Strains, Phase IV (KMG-IV): sequencing the most valuable type-strain genomes for metagenomic binning, comparative biology and taxonomic classification.</title>
        <authorList>
            <person name="Goeker M."/>
        </authorList>
    </citation>
    <scope>NUCLEOTIDE SEQUENCE [LARGE SCALE GENOMIC DNA]</scope>
    <source>
        <strain evidence="2 3">DSM 24995</strain>
    </source>
</reference>
<name>A0A2V3Y9V4_9FIRM</name>
<dbReference type="EMBL" id="QJKD01000003">
    <property type="protein sequence ID" value="PXX54988.1"/>
    <property type="molecule type" value="Genomic_DNA"/>
</dbReference>
<accession>A0A2V3Y9V4</accession>
<proteinExistence type="predicted"/>
<comment type="caution">
    <text evidence="2">The sequence shown here is derived from an EMBL/GenBank/DDBJ whole genome shotgun (WGS) entry which is preliminary data.</text>
</comment>
<keyword evidence="3" id="KW-1185">Reference proteome</keyword>
<feature type="compositionally biased region" description="Basic residues" evidence="1">
    <location>
        <begin position="12"/>
        <end position="25"/>
    </location>
</feature>